<proteinExistence type="predicted"/>
<dbReference type="Pfam" id="PF05651">
    <property type="entry name" value="Diacid_rec"/>
    <property type="match status" value="1"/>
</dbReference>
<dbReference type="Pfam" id="PF17853">
    <property type="entry name" value="GGDEF_2"/>
    <property type="match status" value="1"/>
</dbReference>
<feature type="domain" description="PucR C-terminal helix-turn-helix" evidence="2">
    <location>
        <begin position="332"/>
        <end position="389"/>
    </location>
</feature>
<keyword evidence="5" id="KW-1185">Reference proteome</keyword>
<evidence type="ECO:0000313" key="5">
    <source>
        <dbReference type="Proteomes" id="UP001597097"/>
    </source>
</evidence>
<dbReference type="RefSeq" id="WP_219536868.1">
    <property type="nucleotide sequence ID" value="NZ_JAHKRM010000033.1"/>
</dbReference>
<gene>
    <name evidence="4" type="ORF">ACFSJ0_29775</name>
</gene>
<dbReference type="PANTHER" id="PTHR33744:SF15">
    <property type="entry name" value="CARBOHYDRATE DIACID REGULATOR"/>
    <property type="match status" value="1"/>
</dbReference>
<dbReference type="InterPro" id="IPR051448">
    <property type="entry name" value="CdaR-like_regulators"/>
</dbReference>
<feature type="domain" description="CdaR GGDEF-like" evidence="3">
    <location>
        <begin position="152"/>
        <end position="282"/>
    </location>
</feature>
<dbReference type="InterPro" id="IPR041522">
    <property type="entry name" value="CdaR_GGDEF"/>
</dbReference>
<reference evidence="5" key="1">
    <citation type="journal article" date="2019" name="Int. J. Syst. Evol. Microbiol.">
        <title>The Global Catalogue of Microorganisms (GCM) 10K type strain sequencing project: providing services to taxonomists for standard genome sequencing and annotation.</title>
        <authorList>
            <consortium name="The Broad Institute Genomics Platform"/>
            <consortium name="The Broad Institute Genome Sequencing Center for Infectious Disease"/>
            <person name="Wu L."/>
            <person name="Ma J."/>
        </authorList>
    </citation>
    <scope>NUCLEOTIDE SEQUENCE [LARGE SCALE GENOMIC DNA]</scope>
    <source>
        <strain evidence="5">CGMCC 1.15399</strain>
    </source>
</reference>
<evidence type="ECO:0000259" key="1">
    <source>
        <dbReference type="Pfam" id="PF05651"/>
    </source>
</evidence>
<dbReference type="PANTHER" id="PTHR33744">
    <property type="entry name" value="CARBOHYDRATE DIACID REGULATOR"/>
    <property type="match status" value="1"/>
</dbReference>
<name>A0ABW4GG30_9ACTN</name>
<evidence type="ECO:0000259" key="3">
    <source>
        <dbReference type="Pfam" id="PF17853"/>
    </source>
</evidence>
<dbReference type="InterPro" id="IPR025736">
    <property type="entry name" value="PucR_C-HTH_dom"/>
</dbReference>
<protein>
    <submittedName>
        <fullName evidence="4">CdaR family transcriptional regulator</fullName>
    </submittedName>
</protein>
<evidence type="ECO:0000259" key="2">
    <source>
        <dbReference type="Pfam" id="PF13556"/>
    </source>
</evidence>
<sequence>MSQPWPPVLTPTLAQGIAGDTSDIIGFNVLITDPDGVVIGSGDTRRIGSFHEASVEVMRTLKSAAHSAEQARRLRGVRPGITLPIIIDGRALGTVGITGSPARVQRFGLVVKRQTEIMLQESMRLRSRLVLERTVEDLLRDIAQFDPDVINPEDLVARAGELGYNLRAERTAVIIDVGEGAPSGLGEGVPSPDGSGTRSMLLRAIRETFSGAQDLVAAMTSSRFAALPRRPAGTDLRSLCLPLADHIRQRIGLRVAIGLGVAADSVPGLHDSYQDAATALRLGPRVQSDAPVHSIGDLRVHQLLAAAPRRARARFAGLSIAGLRARPDWPVLRQTVIAYCESGCNLVRAAAALNIHRNTLLYRLDKISQLSGRPADDHRARLALYLACVADQIEP</sequence>
<dbReference type="Pfam" id="PF13556">
    <property type="entry name" value="HTH_30"/>
    <property type="match status" value="1"/>
</dbReference>
<organism evidence="4 5">
    <name type="scientific">Nonomuraea guangzhouensis</name>
    <dbReference type="NCBI Taxonomy" id="1291555"/>
    <lineage>
        <taxon>Bacteria</taxon>
        <taxon>Bacillati</taxon>
        <taxon>Actinomycetota</taxon>
        <taxon>Actinomycetes</taxon>
        <taxon>Streptosporangiales</taxon>
        <taxon>Streptosporangiaceae</taxon>
        <taxon>Nonomuraea</taxon>
    </lineage>
</organism>
<dbReference type="InterPro" id="IPR008599">
    <property type="entry name" value="Diacid_rec"/>
</dbReference>
<comment type="caution">
    <text evidence="4">The sequence shown here is derived from an EMBL/GenBank/DDBJ whole genome shotgun (WGS) entry which is preliminary data.</text>
</comment>
<evidence type="ECO:0000313" key="4">
    <source>
        <dbReference type="EMBL" id="MFD1541276.1"/>
    </source>
</evidence>
<feature type="domain" description="Putative sugar diacid recognition" evidence="1">
    <location>
        <begin position="9"/>
        <end position="141"/>
    </location>
</feature>
<dbReference type="Proteomes" id="UP001597097">
    <property type="component" value="Unassembled WGS sequence"/>
</dbReference>
<dbReference type="EMBL" id="JBHUCM010000025">
    <property type="protein sequence ID" value="MFD1541276.1"/>
    <property type="molecule type" value="Genomic_DNA"/>
</dbReference>
<accession>A0ABW4GG30</accession>